<reference evidence="1" key="2">
    <citation type="journal article" date="2015" name="Data Brief">
        <title>Shoot transcriptome of the giant reed, Arundo donax.</title>
        <authorList>
            <person name="Barrero R.A."/>
            <person name="Guerrero F.D."/>
            <person name="Moolhuijzen P."/>
            <person name="Goolsby J.A."/>
            <person name="Tidwell J."/>
            <person name="Bellgard S.E."/>
            <person name="Bellgard M.I."/>
        </authorList>
    </citation>
    <scope>NUCLEOTIDE SEQUENCE</scope>
    <source>
        <tissue evidence="1">Shoot tissue taken approximately 20 cm above the soil surface</tissue>
    </source>
</reference>
<protein>
    <submittedName>
        <fullName evidence="1">Uncharacterized protein</fullName>
    </submittedName>
</protein>
<organism evidence="1">
    <name type="scientific">Arundo donax</name>
    <name type="common">Giant reed</name>
    <name type="synonym">Donax arundinaceus</name>
    <dbReference type="NCBI Taxonomy" id="35708"/>
    <lineage>
        <taxon>Eukaryota</taxon>
        <taxon>Viridiplantae</taxon>
        <taxon>Streptophyta</taxon>
        <taxon>Embryophyta</taxon>
        <taxon>Tracheophyta</taxon>
        <taxon>Spermatophyta</taxon>
        <taxon>Magnoliopsida</taxon>
        <taxon>Liliopsida</taxon>
        <taxon>Poales</taxon>
        <taxon>Poaceae</taxon>
        <taxon>PACMAD clade</taxon>
        <taxon>Arundinoideae</taxon>
        <taxon>Arundineae</taxon>
        <taxon>Arundo</taxon>
    </lineage>
</organism>
<reference evidence="1" key="1">
    <citation type="submission" date="2014-09" db="EMBL/GenBank/DDBJ databases">
        <authorList>
            <person name="Magalhaes I.L.F."/>
            <person name="Oliveira U."/>
            <person name="Santos F.R."/>
            <person name="Vidigal T.H.D.A."/>
            <person name="Brescovit A.D."/>
            <person name="Santos A.J."/>
        </authorList>
    </citation>
    <scope>NUCLEOTIDE SEQUENCE</scope>
    <source>
        <tissue evidence="1">Shoot tissue taken approximately 20 cm above the soil surface</tissue>
    </source>
</reference>
<proteinExistence type="predicted"/>
<dbReference type="AlphaFoldDB" id="A0A0A9EIZ0"/>
<sequence length="41" mass="4717">MELILIFGIQILTSLFRYTNHHGVHSYRVVVHLAILLALTL</sequence>
<dbReference type="EMBL" id="GBRH01197849">
    <property type="protein sequence ID" value="JAE00047.1"/>
    <property type="molecule type" value="Transcribed_RNA"/>
</dbReference>
<evidence type="ECO:0000313" key="1">
    <source>
        <dbReference type="EMBL" id="JAE00047.1"/>
    </source>
</evidence>
<name>A0A0A9EIZ0_ARUDO</name>
<accession>A0A0A9EIZ0</accession>